<dbReference type="PANTHER" id="PTHR38786:SF1">
    <property type="entry name" value="FLAGELLAR FLIJ PROTEIN"/>
    <property type="match status" value="1"/>
</dbReference>
<evidence type="ECO:0000256" key="11">
    <source>
        <dbReference type="SAM" id="Coils"/>
    </source>
</evidence>
<keyword evidence="6" id="KW-0145">Chemotaxis</keyword>
<dbReference type="AlphaFoldDB" id="A0A266Q547"/>
<dbReference type="PANTHER" id="PTHR38786">
    <property type="entry name" value="FLAGELLAR FLIJ PROTEIN"/>
    <property type="match status" value="1"/>
</dbReference>
<evidence type="ECO:0000256" key="1">
    <source>
        <dbReference type="ARBA" id="ARBA00004413"/>
    </source>
</evidence>
<keyword evidence="10" id="KW-1006">Bacterial flagellum protein export</keyword>
<comment type="similarity">
    <text evidence="2">Belongs to the FliJ family.</text>
</comment>
<dbReference type="Proteomes" id="UP000216101">
    <property type="component" value="Unassembled WGS sequence"/>
</dbReference>
<name>A0A266Q547_9GAMM</name>
<dbReference type="GO" id="GO:0071973">
    <property type="term" value="P:bacterial-type flagellum-dependent cell motility"/>
    <property type="evidence" value="ECO:0007669"/>
    <property type="project" value="InterPro"/>
</dbReference>
<dbReference type="Pfam" id="PF02050">
    <property type="entry name" value="FliJ"/>
    <property type="match status" value="1"/>
</dbReference>
<keyword evidence="12" id="KW-0966">Cell projection</keyword>
<dbReference type="GO" id="GO:0009288">
    <property type="term" value="C:bacterial-type flagellum"/>
    <property type="evidence" value="ECO:0007669"/>
    <property type="project" value="InterPro"/>
</dbReference>
<dbReference type="InterPro" id="IPR053716">
    <property type="entry name" value="Flag_assembly_chemotaxis_eff"/>
</dbReference>
<proteinExistence type="inferred from homology"/>
<evidence type="ECO:0000256" key="3">
    <source>
        <dbReference type="ARBA" id="ARBA00020392"/>
    </source>
</evidence>
<dbReference type="GO" id="GO:0005886">
    <property type="term" value="C:plasma membrane"/>
    <property type="evidence" value="ECO:0007669"/>
    <property type="project" value="UniProtKB-SubCell"/>
</dbReference>
<organism evidence="12 13">
    <name type="scientific">Cellvibrio mixtus</name>
    <dbReference type="NCBI Taxonomy" id="39650"/>
    <lineage>
        <taxon>Bacteria</taxon>
        <taxon>Pseudomonadati</taxon>
        <taxon>Pseudomonadota</taxon>
        <taxon>Gammaproteobacteria</taxon>
        <taxon>Cellvibrionales</taxon>
        <taxon>Cellvibrionaceae</taxon>
        <taxon>Cellvibrio</taxon>
    </lineage>
</organism>
<evidence type="ECO:0000256" key="6">
    <source>
        <dbReference type="ARBA" id="ARBA00022500"/>
    </source>
</evidence>
<dbReference type="EMBL" id="NHNI01000002">
    <property type="protein sequence ID" value="OZY84965.1"/>
    <property type="molecule type" value="Genomic_DNA"/>
</dbReference>
<keyword evidence="7" id="KW-1005">Bacterial flagellum biogenesis</keyword>
<dbReference type="InterPro" id="IPR052570">
    <property type="entry name" value="FliJ"/>
</dbReference>
<keyword evidence="4" id="KW-0813">Transport</keyword>
<feature type="coiled-coil region" evidence="11">
    <location>
        <begin position="13"/>
        <end position="47"/>
    </location>
</feature>
<evidence type="ECO:0000256" key="4">
    <source>
        <dbReference type="ARBA" id="ARBA00022448"/>
    </source>
</evidence>
<keyword evidence="11" id="KW-0175">Coiled coil</keyword>
<evidence type="ECO:0000256" key="9">
    <source>
        <dbReference type="ARBA" id="ARBA00023136"/>
    </source>
</evidence>
<evidence type="ECO:0000256" key="5">
    <source>
        <dbReference type="ARBA" id="ARBA00022475"/>
    </source>
</evidence>
<evidence type="ECO:0000256" key="7">
    <source>
        <dbReference type="ARBA" id="ARBA00022795"/>
    </source>
</evidence>
<sequence>MAESRAKRMQVVLSLAKKQEDEAANKLSQYRDQLAQEQRQLVDLRDYASQYLNAQGALRQGVLAHELINYSSFIHRLNEACKDQEAKLARMVKLMESLQQQWQVKYQKRKSIEDLIVRLQQEDELLADKRLQKELDELSAQQLLRQQDIT</sequence>
<evidence type="ECO:0000256" key="8">
    <source>
        <dbReference type="ARBA" id="ARBA00022927"/>
    </source>
</evidence>
<comment type="subcellular location">
    <subcellularLocation>
        <location evidence="1">Cell membrane</location>
        <topology evidence="1">Peripheral membrane protein</topology>
        <orientation evidence="1">Cytoplasmic side</orientation>
    </subcellularLocation>
</comment>
<dbReference type="NCBIfam" id="TIGR02473">
    <property type="entry name" value="flagell_FliJ"/>
    <property type="match status" value="1"/>
</dbReference>
<protein>
    <recommendedName>
        <fullName evidence="3">Flagellar FliJ protein</fullName>
    </recommendedName>
</protein>
<comment type="caution">
    <text evidence="12">The sequence shown here is derived from an EMBL/GenBank/DDBJ whole genome shotgun (WGS) entry which is preliminary data.</text>
</comment>
<dbReference type="GO" id="GO:0044781">
    <property type="term" value="P:bacterial-type flagellum organization"/>
    <property type="evidence" value="ECO:0007669"/>
    <property type="project" value="UniProtKB-KW"/>
</dbReference>
<dbReference type="InterPro" id="IPR012823">
    <property type="entry name" value="Flagell_FliJ"/>
</dbReference>
<keyword evidence="12" id="KW-0282">Flagellum</keyword>
<dbReference type="GO" id="GO:0015031">
    <property type="term" value="P:protein transport"/>
    <property type="evidence" value="ECO:0007669"/>
    <property type="project" value="UniProtKB-KW"/>
</dbReference>
<keyword evidence="9" id="KW-0472">Membrane</keyword>
<reference evidence="13" key="1">
    <citation type="submission" date="2017-05" db="EMBL/GenBank/DDBJ databases">
        <authorList>
            <person name="Barney B.M."/>
        </authorList>
    </citation>
    <scope>NUCLEOTIDE SEQUENCE [LARGE SCALE GENOMIC DNA]</scope>
    <source>
        <strain evidence="13">PSBB022</strain>
    </source>
</reference>
<evidence type="ECO:0000256" key="2">
    <source>
        <dbReference type="ARBA" id="ARBA00010004"/>
    </source>
</evidence>
<evidence type="ECO:0000313" key="12">
    <source>
        <dbReference type="EMBL" id="OZY84965.1"/>
    </source>
</evidence>
<accession>A0A266Q547</accession>
<evidence type="ECO:0000313" key="13">
    <source>
        <dbReference type="Proteomes" id="UP000216101"/>
    </source>
</evidence>
<gene>
    <name evidence="12" type="ORF">CBP51_17565</name>
</gene>
<keyword evidence="8" id="KW-0653">Protein transport</keyword>
<evidence type="ECO:0000256" key="10">
    <source>
        <dbReference type="ARBA" id="ARBA00023225"/>
    </source>
</evidence>
<dbReference type="RefSeq" id="WP_094985927.1">
    <property type="nucleotide sequence ID" value="NZ_NHNI01000002.1"/>
</dbReference>
<dbReference type="Gene3D" id="1.10.287.1700">
    <property type="match status" value="1"/>
</dbReference>
<dbReference type="GO" id="GO:0006935">
    <property type="term" value="P:chemotaxis"/>
    <property type="evidence" value="ECO:0007669"/>
    <property type="project" value="UniProtKB-KW"/>
</dbReference>
<keyword evidence="13" id="KW-1185">Reference proteome</keyword>
<feature type="coiled-coil region" evidence="11">
    <location>
        <begin position="74"/>
        <end position="101"/>
    </location>
</feature>
<keyword evidence="5" id="KW-1003">Cell membrane</keyword>
<keyword evidence="12" id="KW-0969">Cilium</keyword>